<dbReference type="VEuPathDB" id="VectorBase:LLOJ003416"/>
<proteinExistence type="predicted"/>
<keyword evidence="1" id="KW-0812">Transmembrane</keyword>
<dbReference type="Proteomes" id="UP000092461">
    <property type="component" value="Unassembled WGS sequence"/>
</dbReference>
<keyword evidence="3" id="KW-1185">Reference proteome</keyword>
<dbReference type="EMBL" id="AJWK01010981">
    <property type="status" value="NOT_ANNOTATED_CDS"/>
    <property type="molecule type" value="Genomic_DNA"/>
</dbReference>
<evidence type="ECO:0000256" key="1">
    <source>
        <dbReference type="SAM" id="Phobius"/>
    </source>
</evidence>
<protein>
    <submittedName>
        <fullName evidence="2">Uncharacterized protein</fullName>
    </submittedName>
</protein>
<dbReference type="SUPFAM" id="SSF103473">
    <property type="entry name" value="MFS general substrate transporter"/>
    <property type="match status" value="1"/>
</dbReference>
<sequence length="87" mass="9970">MVSSSAKDEDGRIEETTPIVMGHIVTDKTREQWQIVFFITASIYLCGAIFCWFFVRGTLQPWAKIDQEKLAAKKKELENDKTESAEN</sequence>
<dbReference type="InterPro" id="IPR036259">
    <property type="entry name" value="MFS_trans_sf"/>
</dbReference>
<feature type="transmembrane region" description="Helical" evidence="1">
    <location>
        <begin position="35"/>
        <end position="55"/>
    </location>
</feature>
<dbReference type="VEuPathDB" id="VectorBase:LLONM1_007134"/>
<evidence type="ECO:0000313" key="3">
    <source>
        <dbReference type="Proteomes" id="UP000092461"/>
    </source>
</evidence>
<reference evidence="2" key="1">
    <citation type="submission" date="2020-05" db="UniProtKB">
        <authorList>
            <consortium name="EnsemblMetazoa"/>
        </authorList>
    </citation>
    <scope>IDENTIFICATION</scope>
    <source>
        <strain evidence="2">Jacobina</strain>
    </source>
</reference>
<dbReference type="EMBL" id="AJWK01010980">
    <property type="status" value="NOT_ANNOTATED_CDS"/>
    <property type="molecule type" value="Genomic_DNA"/>
</dbReference>
<dbReference type="AlphaFoldDB" id="A0A1B0CGB5"/>
<evidence type="ECO:0000313" key="2">
    <source>
        <dbReference type="EnsemblMetazoa" id="LLOJ003416-PA"/>
    </source>
</evidence>
<keyword evidence="1" id="KW-0472">Membrane</keyword>
<name>A0A1B0CGB5_LUTLO</name>
<keyword evidence="1" id="KW-1133">Transmembrane helix</keyword>
<organism evidence="2 3">
    <name type="scientific">Lutzomyia longipalpis</name>
    <name type="common">Sand fly</name>
    <dbReference type="NCBI Taxonomy" id="7200"/>
    <lineage>
        <taxon>Eukaryota</taxon>
        <taxon>Metazoa</taxon>
        <taxon>Ecdysozoa</taxon>
        <taxon>Arthropoda</taxon>
        <taxon>Hexapoda</taxon>
        <taxon>Insecta</taxon>
        <taxon>Pterygota</taxon>
        <taxon>Neoptera</taxon>
        <taxon>Endopterygota</taxon>
        <taxon>Diptera</taxon>
        <taxon>Nematocera</taxon>
        <taxon>Psychodoidea</taxon>
        <taxon>Psychodidae</taxon>
        <taxon>Lutzomyia</taxon>
        <taxon>Lutzomyia</taxon>
    </lineage>
</organism>
<dbReference type="EnsemblMetazoa" id="LLOJ003416-RA">
    <property type="protein sequence ID" value="LLOJ003416-PA"/>
    <property type="gene ID" value="LLOJ003416"/>
</dbReference>
<accession>A0A1B0CGB5</accession>